<comment type="caution">
    <text evidence="1">The sequence shown here is derived from an EMBL/GenBank/DDBJ whole genome shotgun (WGS) entry which is preliminary data.</text>
</comment>
<dbReference type="SUPFAM" id="SSF117987">
    <property type="entry name" value="CRISPR-associated protein"/>
    <property type="match status" value="2"/>
</dbReference>
<dbReference type="NCBIfam" id="TIGR01907">
    <property type="entry name" value="casE_Cse3"/>
    <property type="match status" value="1"/>
</dbReference>
<dbReference type="Gene3D" id="3.30.70.1210">
    <property type="entry name" value="Crispr-associated protein, domain 2"/>
    <property type="match status" value="1"/>
</dbReference>
<evidence type="ECO:0000313" key="2">
    <source>
        <dbReference type="Proteomes" id="UP000784128"/>
    </source>
</evidence>
<evidence type="ECO:0000313" key="1">
    <source>
        <dbReference type="EMBL" id="MBT1070735.1"/>
    </source>
</evidence>
<dbReference type="Pfam" id="PF08798">
    <property type="entry name" value="CRISPR_assoc"/>
    <property type="match status" value="1"/>
</dbReference>
<name>A0ABS5U508_9BACT</name>
<dbReference type="Gene3D" id="3.30.70.1200">
    <property type="entry name" value="Crispr-associated protein, domain 1"/>
    <property type="match status" value="1"/>
</dbReference>
<protein>
    <submittedName>
        <fullName evidence="1">Type I-E CRISPR-associated protein Cas6/Cse3/CasE</fullName>
    </submittedName>
</protein>
<keyword evidence="2" id="KW-1185">Reference proteome</keyword>
<sequence length="228" mass="25931">MNWLARLEVDSETARVERIFDSYAWHKKIWDCFPNMPDSERTFLTRIDPLEGALRVWVLADTKPICPQWCPTEGFALNCISPTFLSHRHYAFDVRTNPVKSLVQRDANGQPLLKANGKRKSGKRVALINPDELRAWLIRKGDVRCQDKDTGKDVPGGFRIVEEMPLEISPMIESHFRKNGESAYHGGVQFRGTLEVTDREHFIKTYQSGMGSAKGFGFGLLLLAPINL</sequence>
<dbReference type="InterPro" id="IPR010179">
    <property type="entry name" value="CRISPR-assoc_prot_Cse3"/>
</dbReference>
<gene>
    <name evidence="1" type="primary">cas6e</name>
    <name evidence="1" type="ORF">KJB30_02965</name>
</gene>
<dbReference type="SMART" id="SM01101">
    <property type="entry name" value="CRISPR_assoc"/>
    <property type="match status" value="1"/>
</dbReference>
<proteinExistence type="predicted"/>
<accession>A0ABS5U508</accession>
<dbReference type="EMBL" id="JAHDYS010000002">
    <property type="protein sequence ID" value="MBT1070735.1"/>
    <property type="molecule type" value="Genomic_DNA"/>
</dbReference>
<organism evidence="1 2">
    <name type="scientific">Pelotalea chapellei</name>
    <dbReference type="NCBI Taxonomy" id="44671"/>
    <lineage>
        <taxon>Bacteria</taxon>
        <taxon>Pseudomonadati</taxon>
        <taxon>Thermodesulfobacteriota</taxon>
        <taxon>Desulfuromonadia</taxon>
        <taxon>Geobacterales</taxon>
        <taxon>Geobacteraceae</taxon>
        <taxon>Pelotalea</taxon>
    </lineage>
</organism>
<dbReference type="RefSeq" id="WP_214296447.1">
    <property type="nucleotide sequence ID" value="NZ_JAHDYS010000002.1"/>
</dbReference>
<dbReference type="Proteomes" id="UP000784128">
    <property type="component" value="Unassembled WGS sequence"/>
</dbReference>
<reference evidence="1 2" key="1">
    <citation type="submission" date="2021-05" db="EMBL/GenBank/DDBJ databases">
        <title>The draft genome of Geobacter chapellei DSM 13688.</title>
        <authorList>
            <person name="Xu Z."/>
            <person name="Masuda Y."/>
            <person name="Itoh H."/>
            <person name="Senoo K."/>
        </authorList>
    </citation>
    <scope>NUCLEOTIDE SEQUENCE [LARGE SCALE GENOMIC DNA]</scope>
    <source>
        <strain evidence="1 2">DSM 13688</strain>
    </source>
</reference>
<dbReference type="CDD" id="cd09727">
    <property type="entry name" value="Cas6_I-E"/>
    <property type="match status" value="1"/>
</dbReference>